<name>A0A8J2UHS8_9BACT</name>
<keyword evidence="3" id="KW-1185">Reference proteome</keyword>
<dbReference type="EMBL" id="BMJC01000005">
    <property type="protein sequence ID" value="GGB18844.1"/>
    <property type="molecule type" value="Genomic_DNA"/>
</dbReference>
<dbReference type="Gene3D" id="3.40.50.2000">
    <property type="entry name" value="Glycogen Phosphorylase B"/>
    <property type="match status" value="2"/>
</dbReference>
<feature type="domain" description="Glycosyl transferase family 1" evidence="1">
    <location>
        <begin position="199"/>
        <end position="309"/>
    </location>
</feature>
<evidence type="ECO:0000259" key="1">
    <source>
        <dbReference type="Pfam" id="PF00534"/>
    </source>
</evidence>
<reference evidence="2" key="1">
    <citation type="journal article" date="2014" name="Int. J. Syst. Evol. Microbiol.">
        <title>Complete genome sequence of Corynebacterium casei LMG S-19264T (=DSM 44701T), isolated from a smear-ripened cheese.</title>
        <authorList>
            <consortium name="US DOE Joint Genome Institute (JGI-PGF)"/>
            <person name="Walter F."/>
            <person name="Albersmeier A."/>
            <person name="Kalinowski J."/>
            <person name="Ruckert C."/>
        </authorList>
    </citation>
    <scope>NUCLEOTIDE SEQUENCE</scope>
    <source>
        <strain evidence="2">CGMCC 1.15448</strain>
    </source>
</reference>
<dbReference type="Pfam" id="PF00534">
    <property type="entry name" value="Glycos_transf_1"/>
    <property type="match status" value="1"/>
</dbReference>
<dbReference type="RefSeq" id="WP_188936625.1">
    <property type="nucleotide sequence ID" value="NZ_BMJC01000005.1"/>
</dbReference>
<evidence type="ECO:0000313" key="2">
    <source>
        <dbReference type="EMBL" id="GGB18844.1"/>
    </source>
</evidence>
<dbReference type="Gene3D" id="3.40.50.150">
    <property type="entry name" value="Vaccinia Virus protein VP39"/>
    <property type="match status" value="1"/>
</dbReference>
<dbReference type="InterPro" id="IPR001296">
    <property type="entry name" value="Glyco_trans_1"/>
</dbReference>
<dbReference type="AlphaFoldDB" id="A0A8J2UHS8"/>
<sequence>MNERGQIHQENPGEDILVILTPGFPADEADSTCLTSQQLLVLALNRNYPDTRIVILTMEYPYRRAPYTWNGNRVIPFDTYNKGKLYKLQAWRKVWRTLRHLQKLHHLTGIFSFWCTECALIGKCYGKRYGIAHYIWILGQDARKDNRFIKFIRPKPGELVALSDFLVKEFERNHGVRPDHIIRNAIDSSLFDTSPIARDIDVLGVGSLIPLKQYDVFISVIASLVPHVPGIKAVVCGKGPEMDRLKERIDKLGLAGHISLTGEKPHVEVLQLMRRSRILLHPSSYEGYCTACLEALYAGAHVCSFCNPGSGLIRQWHIADSQKEMTEQVLSILQDPGREHDQILLNSMDDCAKAVMSLFRKNSSRESNIRFYDAIAAEYDAILDKEESNRGIRQAVATRFMKTVPAGCVLDFGGGTGLDLKWLTKNRYNVIFCEPSRGMRDQAIMRNMDLLGSKQVIFLEDVRTDFSTWGKMMPFEQKVDAILSNFAVINSIQDIGLLFRNLALVVKPYGHFFALVLNERPHLFSSGLTGAVKSLIGGRLPEMKVNYRQCEQSVYLHPKKSIRKVSRPWFELYTCEPFGGMGFSLIHLIRKTDEAHEFAANSDFTH</sequence>
<dbReference type="CDD" id="cd02440">
    <property type="entry name" value="AdoMet_MTases"/>
    <property type="match status" value="1"/>
</dbReference>
<dbReference type="Proteomes" id="UP000607559">
    <property type="component" value="Unassembled WGS sequence"/>
</dbReference>
<dbReference type="SUPFAM" id="SSF53335">
    <property type="entry name" value="S-adenosyl-L-methionine-dependent methyltransferases"/>
    <property type="match status" value="1"/>
</dbReference>
<dbReference type="CDD" id="cd03801">
    <property type="entry name" value="GT4_PimA-like"/>
    <property type="match status" value="1"/>
</dbReference>
<dbReference type="InterPro" id="IPR029063">
    <property type="entry name" value="SAM-dependent_MTases_sf"/>
</dbReference>
<dbReference type="GO" id="GO:0016757">
    <property type="term" value="F:glycosyltransferase activity"/>
    <property type="evidence" value="ECO:0007669"/>
    <property type="project" value="InterPro"/>
</dbReference>
<accession>A0A8J2UHS8</accession>
<evidence type="ECO:0000313" key="3">
    <source>
        <dbReference type="Proteomes" id="UP000607559"/>
    </source>
</evidence>
<organism evidence="2 3">
    <name type="scientific">Puia dinghuensis</name>
    <dbReference type="NCBI Taxonomy" id="1792502"/>
    <lineage>
        <taxon>Bacteria</taxon>
        <taxon>Pseudomonadati</taxon>
        <taxon>Bacteroidota</taxon>
        <taxon>Chitinophagia</taxon>
        <taxon>Chitinophagales</taxon>
        <taxon>Chitinophagaceae</taxon>
        <taxon>Puia</taxon>
    </lineage>
</organism>
<gene>
    <name evidence="2" type="ORF">GCM10011511_48300</name>
</gene>
<reference evidence="2" key="2">
    <citation type="submission" date="2020-09" db="EMBL/GenBank/DDBJ databases">
        <authorList>
            <person name="Sun Q."/>
            <person name="Zhou Y."/>
        </authorList>
    </citation>
    <scope>NUCLEOTIDE SEQUENCE</scope>
    <source>
        <strain evidence="2">CGMCC 1.15448</strain>
    </source>
</reference>
<dbReference type="PANTHER" id="PTHR45871">
    <property type="entry name" value="N-ACETYLGLUCOSAMINYL-PHOSPHATIDYLINOSITOL BIOSYNTHETIC PROTEIN"/>
    <property type="match status" value="1"/>
</dbReference>
<protein>
    <recommendedName>
        <fullName evidence="1">Glycosyl transferase family 1 domain-containing protein</fullName>
    </recommendedName>
</protein>
<proteinExistence type="predicted"/>
<dbReference type="SUPFAM" id="SSF53756">
    <property type="entry name" value="UDP-Glycosyltransferase/glycogen phosphorylase"/>
    <property type="match status" value="1"/>
</dbReference>
<dbReference type="PANTHER" id="PTHR45871:SF1">
    <property type="entry name" value="PHOSPHATIDYLINOSITOL N-ACETYLGLUCOSAMINYLTRANSFERASE SUBUNIT A"/>
    <property type="match status" value="1"/>
</dbReference>
<dbReference type="Pfam" id="PF13489">
    <property type="entry name" value="Methyltransf_23"/>
    <property type="match status" value="1"/>
</dbReference>
<comment type="caution">
    <text evidence="2">The sequence shown here is derived from an EMBL/GenBank/DDBJ whole genome shotgun (WGS) entry which is preliminary data.</text>
</comment>